<dbReference type="AlphaFoldDB" id="A0A926HVK5"/>
<accession>A0A926HVK5</accession>
<evidence type="ECO:0000313" key="9">
    <source>
        <dbReference type="EMBL" id="MBC8536721.1"/>
    </source>
</evidence>
<dbReference type="InterPro" id="IPR013785">
    <property type="entry name" value="Aldolase_TIM"/>
</dbReference>
<evidence type="ECO:0000256" key="1">
    <source>
        <dbReference type="ARBA" id="ARBA00004733"/>
    </source>
</evidence>
<dbReference type="GO" id="GO:0005829">
    <property type="term" value="C:cytosol"/>
    <property type="evidence" value="ECO:0007669"/>
    <property type="project" value="TreeGrafter"/>
</dbReference>
<comment type="catalytic activity">
    <reaction evidence="8">
        <text>(1S,2R)-1-C-(indol-3-yl)glycerol 3-phosphate + L-serine = D-glyceraldehyde 3-phosphate + L-tryptophan + H2O</text>
        <dbReference type="Rhea" id="RHEA:10532"/>
        <dbReference type="ChEBI" id="CHEBI:15377"/>
        <dbReference type="ChEBI" id="CHEBI:33384"/>
        <dbReference type="ChEBI" id="CHEBI:57912"/>
        <dbReference type="ChEBI" id="CHEBI:58866"/>
        <dbReference type="ChEBI" id="CHEBI:59776"/>
        <dbReference type="EC" id="4.2.1.20"/>
    </reaction>
</comment>
<evidence type="ECO:0000313" key="10">
    <source>
        <dbReference type="Proteomes" id="UP000620366"/>
    </source>
</evidence>
<comment type="subunit">
    <text evidence="2">Tetramer of two alpha and two beta chains.</text>
</comment>
<dbReference type="InterPro" id="IPR002028">
    <property type="entry name" value="Trp_synthase_suA"/>
</dbReference>
<keyword evidence="7" id="KW-0456">Lyase</keyword>
<comment type="caution">
    <text evidence="9">The sequence shown here is derived from an EMBL/GenBank/DDBJ whole genome shotgun (WGS) entry which is preliminary data.</text>
</comment>
<keyword evidence="4" id="KW-0028">Amino-acid biosynthesis</keyword>
<evidence type="ECO:0000256" key="8">
    <source>
        <dbReference type="ARBA" id="ARBA00049047"/>
    </source>
</evidence>
<dbReference type="RefSeq" id="WP_249300556.1">
    <property type="nucleotide sequence ID" value="NZ_JACRSP010000003.1"/>
</dbReference>
<reference evidence="9" key="1">
    <citation type="submission" date="2020-08" db="EMBL/GenBank/DDBJ databases">
        <title>Genome public.</title>
        <authorList>
            <person name="Liu C."/>
            <person name="Sun Q."/>
        </authorList>
    </citation>
    <scope>NUCLEOTIDE SEQUENCE</scope>
    <source>
        <strain evidence="9">BX7</strain>
    </source>
</reference>
<dbReference type="PANTHER" id="PTHR43406:SF1">
    <property type="entry name" value="TRYPTOPHAN SYNTHASE ALPHA CHAIN, CHLOROPLASTIC"/>
    <property type="match status" value="1"/>
</dbReference>
<gene>
    <name evidence="9" type="ORF">H8695_08490</name>
</gene>
<evidence type="ECO:0000256" key="6">
    <source>
        <dbReference type="ARBA" id="ARBA00023141"/>
    </source>
</evidence>
<dbReference type="SUPFAM" id="SSF51366">
    <property type="entry name" value="Ribulose-phoshate binding barrel"/>
    <property type="match status" value="1"/>
</dbReference>
<organism evidence="9 10">
    <name type="scientific">Feifania hominis</name>
    <dbReference type="NCBI Taxonomy" id="2763660"/>
    <lineage>
        <taxon>Bacteria</taxon>
        <taxon>Bacillati</taxon>
        <taxon>Bacillota</taxon>
        <taxon>Clostridia</taxon>
        <taxon>Eubacteriales</taxon>
        <taxon>Feifaniaceae</taxon>
        <taxon>Feifania</taxon>
    </lineage>
</organism>
<name>A0A926HVK5_9FIRM</name>
<protein>
    <recommendedName>
        <fullName evidence="3">tryptophan synthase</fullName>
        <ecNumber evidence="3">4.2.1.20</ecNumber>
    </recommendedName>
</protein>
<comment type="pathway">
    <text evidence="1">Amino-acid biosynthesis; L-tryptophan biosynthesis; L-tryptophan from chorismate: step 5/5.</text>
</comment>
<dbReference type="Gene3D" id="3.20.20.70">
    <property type="entry name" value="Aldolase class I"/>
    <property type="match status" value="1"/>
</dbReference>
<keyword evidence="5" id="KW-0822">Tryptophan biosynthesis</keyword>
<dbReference type="PANTHER" id="PTHR43406">
    <property type="entry name" value="TRYPTOPHAN SYNTHASE, ALPHA CHAIN"/>
    <property type="match status" value="1"/>
</dbReference>
<evidence type="ECO:0000256" key="7">
    <source>
        <dbReference type="ARBA" id="ARBA00023239"/>
    </source>
</evidence>
<sequence length="241" mass="27132">MSFHPVYYIVMGYPTLEKTEQMIDRYVAHGVSAVQLDMPSKDPYGESPFIQERMAAALAKYPSYDFFMDSIRAIRKKHPTLEIHLVVYPDVIETIGLDRFIDFCNETGLYSVLGAKDSKTLDYMNERGVVTSTFINYDLNDPQIALAKRNDKQIVLLRNAKEGITPRPGCESVRDRVAYVRAQGVTAPLFAVAGITSRAMLEEAKQAGADGAYIGTILMKQWDDEPKLWAMLDDFESVSEP</sequence>
<proteinExistence type="predicted"/>
<dbReference type="Proteomes" id="UP000620366">
    <property type="component" value="Unassembled WGS sequence"/>
</dbReference>
<dbReference type="Pfam" id="PF00290">
    <property type="entry name" value="Trp_syntA"/>
    <property type="match status" value="1"/>
</dbReference>
<evidence type="ECO:0000256" key="2">
    <source>
        <dbReference type="ARBA" id="ARBA00011270"/>
    </source>
</evidence>
<dbReference type="GO" id="GO:0004834">
    <property type="term" value="F:tryptophan synthase activity"/>
    <property type="evidence" value="ECO:0007669"/>
    <property type="project" value="UniProtKB-EC"/>
</dbReference>
<dbReference type="EMBL" id="JACRSP010000003">
    <property type="protein sequence ID" value="MBC8536721.1"/>
    <property type="molecule type" value="Genomic_DNA"/>
</dbReference>
<keyword evidence="6" id="KW-0057">Aromatic amino acid biosynthesis</keyword>
<evidence type="ECO:0000256" key="5">
    <source>
        <dbReference type="ARBA" id="ARBA00022822"/>
    </source>
</evidence>
<dbReference type="EC" id="4.2.1.20" evidence="3"/>
<keyword evidence="10" id="KW-1185">Reference proteome</keyword>
<evidence type="ECO:0000256" key="3">
    <source>
        <dbReference type="ARBA" id="ARBA00012043"/>
    </source>
</evidence>
<dbReference type="InterPro" id="IPR011060">
    <property type="entry name" value="RibuloseP-bd_barrel"/>
</dbReference>
<evidence type="ECO:0000256" key="4">
    <source>
        <dbReference type="ARBA" id="ARBA00022605"/>
    </source>
</evidence>